<organism evidence="6 7">
    <name type="scientific">Protofrankia coriariae</name>
    <dbReference type="NCBI Taxonomy" id="1562887"/>
    <lineage>
        <taxon>Bacteria</taxon>
        <taxon>Bacillati</taxon>
        <taxon>Actinomycetota</taxon>
        <taxon>Actinomycetes</taxon>
        <taxon>Frankiales</taxon>
        <taxon>Frankiaceae</taxon>
        <taxon>Protofrankia</taxon>
    </lineage>
</organism>
<comment type="caution">
    <text evidence="6">The sequence shown here is derived from an EMBL/GenBank/DDBJ whole genome shotgun (WGS) entry which is preliminary data.</text>
</comment>
<dbReference type="CDD" id="cd03261">
    <property type="entry name" value="ABC_Org_Solvent_Resistant"/>
    <property type="match status" value="1"/>
</dbReference>
<keyword evidence="1" id="KW-0813">Transport</keyword>
<evidence type="ECO:0000313" key="7">
    <source>
        <dbReference type="Proteomes" id="UP000035425"/>
    </source>
</evidence>
<evidence type="ECO:0000256" key="3">
    <source>
        <dbReference type="ARBA" id="ARBA00022840"/>
    </source>
</evidence>
<dbReference type="RefSeq" id="WP_083730952.1">
    <property type="nucleotide sequence ID" value="NZ_JWIO01000018.1"/>
</dbReference>
<evidence type="ECO:0000256" key="1">
    <source>
        <dbReference type="ARBA" id="ARBA00022448"/>
    </source>
</evidence>
<keyword evidence="7" id="KW-1185">Reference proteome</keyword>
<proteinExistence type="predicted"/>
<evidence type="ECO:0000259" key="5">
    <source>
        <dbReference type="PROSITE" id="PS50893"/>
    </source>
</evidence>
<dbReference type="InterPro" id="IPR003439">
    <property type="entry name" value="ABC_transporter-like_ATP-bd"/>
</dbReference>
<feature type="region of interest" description="Disordered" evidence="4">
    <location>
        <begin position="1"/>
        <end position="32"/>
    </location>
</feature>
<dbReference type="EMBL" id="JWIO01000018">
    <property type="protein sequence ID" value="KLL11187.1"/>
    <property type="molecule type" value="Genomic_DNA"/>
</dbReference>
<dbReference type="SMART" id="SM00382">
    <property type="entry name" value="AAA"/>
    <property type="match status" value="1"/>
</dbReference>
<keyword evidence="2" id="KW-0547">Nucleotide-binding</keyword>
<dbReference type="InterPro" id="IPR003593">
    <property type="entry name" value="AAA+_ATPase"/>
</dbReference>
<dbReference type="PROSITE" id="PS50893">
    <property type="entry name" value="ABC_TRANSPORTER_2"/>
    <property type="match status" value="1"/>
</dbReference>
<dbReference type="InterPro" id="IPR027417">
    <property type="entry name" value="P-loop_NTPase"/>
</dbReference>
<sequence>MSTSDDLVGGNVDPWLSVSEPYQPDPPGHESDLTHSVQIRDVRKAFGSFHVLTGLNLNFVDNAVTTILGPSGTGKSVLLKHIVGLLEPDHGEVVVFGQNIWNVSERERQEIRKRFGVLFQDGALFGSMNIYDNVAFPLRKHTDKSESEIRKIVMARLEEVGLTRAVNKAPGEVSGGMKKRAGFARALVLNPSVVMFDEPDSGLDPVRTSLLNDLILKLHAEHGGTYILVTHDIRTARKVSDYVGVVWKGKLIHYGETEEAFNSDLPFVRQFLSGDSVGPLGMD</sequence>
<evidence type="ECO:0000256" key="2">
    <source>
        <dbReference type="ARBA" id="ARBA00022741"/>
    </source>
</evidence>
<keyword evidence="3" id="KW-0067">ATP-binding</keyword>
<protein>
    <submittedName>
        <fullName evidence="6">ABC transporter</fullName>
    </submittedName>
</protein>
<evidence type="ECO:0000256" key="4">
    <source>
        <dbReference type="SAM" id="MobiDB-lite"/>
    </source>
</evidence>
<feature type="domain" description="ABC transporter" evidence="5">
    <location>
        <begin position="37"/>
        <end position="273"/>
    </location>
</feature>
<dbReference type="SUPFAM" id="SSF52540">
    <property type="entry name" value="P-loop containing nucleoside triphosphate hydrolases"/>
    <property type="match status" value="1"/>
</dbReference>
<evidence type="ECO:0000313" key="6">
    <source>
        <dbReference type="EMBL" id="KLL11187.1"/>
    </source>
</evidence>
<dbReference type="Pfam" id="PF00005">
    <property type="entry name" value="ABC_tran"/>
    <property type="match status" value="1"/>
</dbReference>
<dbReference type="PANTHER" id="PTHR43023">
    <property type="entry name" value="PROTEIN TRIGALACTOSYLDIACYLGLYCEROL 3, CHLOROPLASTIC"/>
    <property type="match status" value="1"/>
</dbReference>
<accession>A0ABR5F3C2</accession>
<gene>
    <name evidence="6" type="ORF">FrCorBMG51_13245</name>
</gene>
<dbReference type="InterPro" id="IPR017871">
    <property type="entry name" value="ABC_transporter-like_CS"/>
</dbReference>
<reference evidence="6 7" key="1">
    <citation type="submission" date="2014-12" db="EMBL/GenBank/DDBJ databases">
        <title>Frankia sp. BMG5.1 draft genome.</title>
        <authorList>
            <person name="Gtari M."/>
            <person name="Ghodhbane-Gtari F."/>
            <person name="Nouioui I."/>
            <person name="Ktari A."/>
            <person name="Hezbri K."/>
            <person name="Mimouni W."/>
            <person name="Sbissi I."/>
            <person name="Ayari A."/>
            <person name="Yamanaka T."/>
            <person name="Normand P."/>
            <person name="Tisa L.S."/>
            <person name="Boudabous A."/>
        </authorList>
    </citation>
    <scope>NUCLEOTIDE SEQUENCE [LARGE SCALE GENOMIC DNA]</scope>
    <source>
        <strain evidence="6 7">BMG5.1</strain>
    </source>
</reference>
<dbReference type="PROSITE" id="PS00211">
    <property type="entry name" value="ABC_TRANSPORTER_1"/>
    <property type="match status" value="1"/>
</dbReference>
<dbReference type="Proteomes" id="UP000035425">
    <property type="component" value="Unassembled WGS sequence"/>
</dbReference>
<dbReference type="Gene3D" id="3.40.50.300">
    <property type="entry name" value="P-loop containing nucleotide triphosphate hydrolases"/>
    <property type="match status" value="1"/>
</dbReference>
<dbReference type="PANTHER" id="PTHR43023:SF6">
    <property type="entry name" value="INTERMEMBRANE PHOSPHOLIPID TRANSPORT SYSTEM ATP-BINDING PROTEIN MLAF"/>
    <property type="match status" value="1"/>
</dbReference>
<name>A0ABR5F3C2_9ACTN</name>